<dbReference type="InterPro" id="IPR039606">
    <property type="entry name" value="Phytol/farnesol_kinase"/>
</dbReference>
<comment type="caution">
    <text evidence="12">The sequence shown here is derived from an EMBL/GenBank/DDBJ whole genome shotgun (WGS) entry which is preliminary data.</text>
</comment>
<dbReference type="GO" id="GO:0016301">
    <property type="term" value="F:kinase activity"/>
    <property type="evidence" value="ECO:0007669"/>
    <property type="project" value="UniProtKB-KW"/>
</dbReference>
<keyword evidence="5" id="KW-0808">Transferase</keyword>
<feature type="transmembrane region" description="Helical" evidence="11">
    <location>
        <begin position="214"/>
        <end position="230"/>
    </location>
</feature>
<comment type="subcellular location">
    <subcellularLocation>
        <location evidence="1">Plastid</location>
        <location evidence="1">Chloroplast membrane</location>
        <topology evidence="1">Multi-pass membrane protein</topology>
    </subcellularLocation>
</comment>
<evidence type="ECO:0000256" key="1">
    <source>
        <dbReference type="ARBA" id="ARBA00004508"/>
    </source>
</evidence>
<dbReference type="GO" id="GO:0031969">
    <property type="term" value="C:chloroplast membrane"/>
    <property type="evidence" value="ECO:0007669"/>
    <property type="project" value="UniProtKB-SubCell"/>
</dbReference>
<evidence type="ECO:0000256" key="6">
    <source>
        <dbReference type="ARBA" id="ARBA00022692"/>
    </source>
</evidence>
<dbReference type="EMBL" id="JACTNZ010000013">
    <property type="protein sequence ID" value="KAG5515075.1"/>
    <property type="molecule type" value="Genomic_DNA"/>
</dbReference>
<dbReference type="Proteomes" id="UP000823749">
    <property type="component" value="Chromosome 13"/>
</dbReference>
<keyword evidence="6 11" id="KW-0812">Transmembrane</keyword>
<keyword evidence="4" id="KW-0934">Plastid</keyword>
<reference evidence="12 13" key="1">
    <citation type="submission" date="2020-08" db="EMBL/GenBank/DDBJ databases">
        <title>Plant Genome Project.</title>
        <authorList>
            <person name="Zhang R.-G."/>
        </authorList>
    </citation>
    <scope>NUCLEOTIDE SEQUENCE [LARGE SCALE GENOMIC DNA]</scope>
    <source>
        <strain evidence="12">WSP0</strain>
        <tissue evidence="12">Leaf</tissue>
    </source>
</reference>
<comment type="similarity">
    <text evidence="2">Belongs to the polyprenol kinase family.</text>
</comment>
<dbReference type="AlphaFoldDB" id="A0AAV6HQK1"/>
<evidence type="ECO:0000256" key="5">
    <source>
        <dbReference type="ARBA" id="ARBA00022679"/>
    </source>
</evidence>
<evidence type="ECO:0000256" key="9">
    <source>
        <dbReference type="ARBA" id="ARBA00022989"/>
    </source>
</evidence>
<accession>A0AAV6HQK1</accession>
<feature type="transmembrane region" description="Helical" evidence="11">
    <location>
        <begin position="300"/>
        <end position="317"/>
    </location>
</feature>
<dbReference type="PANTHER" id="PTHR32523">
    <property type="entry name" value="PHYTOL KINASE 1, CHLOROPLASTIC"/>
    <property type="match status" value="1"/>
</dbReference>
<evidence type="ECO:0000313" key="12">
    <source>
        <dbReference type="EMBL" id="KAG5515075.1"/>
    </source>
</evidence>
<evidence type="ECO:0000256" key="8">
    <source>
        <dbReference type="ARBA" id="ARBA00022946"/>
    </source>
</evidence>
<organism evidence="12 13">
    <name type="scientific">Rhododendron griersonianum</name>
    <dbReference type="NCBI Taxonomy" id="479676"/>
    <lineage>
        <taxon>Eukaryota</taxon>
        <taxon>Viridiplantae</taxon>
        <taxon>Streptophyta</taxon>
        <taxon>Embryophyta</taxon>
        <taxon>Tracheophyta</taxon>
        <taxon>Spermatophyta</taxon>
        <taxon>Magnoliopsida</taxon>
        <taxon>eudicotyledons</taxon>
        <taxon>Gunneridae</taxon>
        <taxon>Pentapetalae</taxon>
        <taxon>asterids</taxon>
        <taxon>Ericales</taxon>
        <taxon>Ericaceae</taxon>
        <taxon>Ericoideae</taxon>
        <taxon>Rhodoreae</taxon>
        <taxon>Rhododendron</taxon>
    </lineage>
</organism>
<name>A0AAV6HQK1_9ERIC</name>
<gene>
    <name evidence="12" type="ORF">RHGRI_036197</name>
</gene>
<evidence type="ECO:0000256" key="2">
    <source>
        <dbReference type="ARBA" id="ARBA00010794"/>
    </source>
</evidence>
<keyword evidence="10 11" id="KW-0472">Membrane</keyword>
<sequence>MATLTQQLSVFARVISTSSPVEHQLTDSTAISSLRPHPRLPLTTLRSFSAATAVSRRRYLASVPAAASMLSGNPVVSDIIAAGISGGIALSLLRFWGETAKRGIVDQMCSLLLHTKFQCVDTVTREARQNWSDGAVVLDPEEGLLKVIVWTAMGLCELQEWILKSSGHQGAILAALIPGVNIIKMLLIGLGIWKDEATVKSMSRFGDHRELLKGPLYYASAITLVCAIYWRSSPTGIATICNLCAGDGLADIVGRRFGTQKLPYNRDKSFAGSIAMATASFLASIGYMHYFALFGYVEESWEMALGFLVASLAAALVESHPISMDLDDNLTVPLASILVGSFVF</sequence>
<keyword evidence="9 11" id="KW-1133">Transmembrane helix</keyword>
<evidence type="ECO:0000313" key="13">
    <source>
        <dbReference type="Proteomes" id="UP000823749"/>
    </source>
</evidence>
<evidence type="ECO:0000256" key="4">
    <source>
        <dbReference type="ARBA" id="ARBA00022640"/>
    </source>
</evidence>
<feature type="transmembrane region" description="Helical" evidence="11">
    <location>
        <begin position="172"/>
        <end position="193"/>
    </location>
</feature>
<evidence type="ECO:0000256" key="3">
    <source>
        <dbReference type="ARBA" id="ARBA00022528"/>
    </source>
</evidence>
<protein>
    <submittedName>
        <fullName evidence="12">Uncharacterized protein</fullName>
    </submittedName>
</protein>
<evidence type="ECO:0000256" key="11">
    <source>
        <dbReference type="SAM" id="Phobius"/>
    </source>
</evidence>
<keyword evidence="13" id="KW-1185">Reference proteome</keyword>
<dbReference type="PANTHER" id="PTHR32523:SF7">
    <property type="entry name" value="FARNESOL KINASE, CHLOROPLASTIC"/>
    <property type="match status" value="1"/>
</dbReference>
<keyword evidence="8" id="KW-0809">Transit peptide</keyword>
<keyword evidence="3" id="KW-0150">Chloroplast</keyword>
<evidence type="ECO:0000256" key="10">
    <source>
        <dbReference type="ARBA" id="ARBA00023136"/>
    </source>
</evidence>
<keyword evidence="7" id="KW-0418">Kinase</keyword>
<evidence type="ECO:0000256" key="7">
    <source>
        <dbReference type="ARBA" id="ARBA00022777"/>
    </source>
</evidence>
<proteinExistence type="inferred from homology"/>
<feature type="transmembrane region" description="Helical" evidence="11">
    <location>
        <begin position="274"/>
        <end position="294"/>
    </location>
</feature>